<feature type="domain" description="Ig-like" evidence="9">
    <location>
        <begin position="36"/>
        <end position="123"/>
    </location>
</feature>
<evidence type="ECO:0000256" key="1">
    <source>
        <dbReference type="ARBA" id="ARBA00004370"/>
    </source>
</evidence>
<dbReference type="InterPro" id="IPR053896">
    <property type="entry name" value="BTN3A2-like_Ig-C"/>
</dbReference>
<reference evidence="10" key="2">
    <citation type="submission" date="2025-08" db="UniProtKB">
        <authorList>
            <consortium name="Ensembl"/>
        </authorList>
    </citation>
    <scope>IDENTIFICATION</scope>
</reference>
<feature type="chain" id="PRO_5025581357" evidence="8">
    <location>
        <begin position="30"/>
        <end position="328"/>
    </location>
</feature>
<dbReference type="PROSITE" id="PS50835">
    <property type="entry name" value="IG_LIKE"/>
    <property type="match status" value="1"/>
</dbReference>
<dbReference type="Proteomes" id="UP000472265">
    <property type="component" value="Chromosome 10"/>
</dbReference>
<feature type="region of interest" description="Disordered" evidence="6">
    <location>
        <begin position="170"/>
        <end position="203"/>
    </location>
</feature>
<dbReference type="GeneID" id="115589803"/>
<feature type="transmembrane region" description="Helical" evidence="7">
    <location>
        <begin position="140"/>
        <end position="161"/>
    </location>
</feature>
<dbReference type="Pfam" id="PF22705">
    <property type="entry name" value="C2-set_3"/>
    <property type="match status" value="1"/>
</dbReference>
<feature type="region of interest" description="Disordered" evidence="6">
    <location>
        <begin position="246"/>
        <end position="283"/>
    </location>
</feature>
<proteinExistence type="predicted"/>
<dbReference type="InterPro" id="IPR013783">
    <property type="entry name" value="Ig-like_fold"/>
</dbReference>
<reference evidence="10" key="3">
    <citation type="submission" date="2025-09" db="UniProtKB">
        <authorList>
            <consortium name="Ensembl"/>
        </authorList>
    </citation>
    <scope>IDENTIFICATION</scope>
</reference>
<dbReference type="GO" id="GO:0005102">
    <property type="term" value="F:signaling receptor binding"/>
    <property type="evidence" value="ECO:0007669"/>
    <property type="project" value="TreeGrafter"/>
</dbReference>
<evidence type="ECO:0000256" key="2">
    <source>
        <dbReference type="ARBA" id="ARBA00022692"/>
    </source>
</evidence>
<feature type="signal peptide" evidence="8">
    <location>
        <begin position="1"/>
        <end position="29"/>
    </location>
</feature>
<dbReference type="FunFam" id="2.60.40.10:FF:000088">
    <property type="entry name" value="Butyrophilin subfamily 1 member A1"/>
    <property type="match status" value="1"/>
</dbReference>
<feature type="compositionally biased region" description="Basic and acidic residues" evidence="6">
    <location>
        <begin position="246"/>
        <end position="280"/>
    </location>
</feature>
<dbReference type="OMA" id="FLMHICK"/>
<evidence type="ECO:0000256" key="4">
    <source>
        <dbReference type="ARBA" id="ARBA00023136"/>
    </source>
</evidence>
<dbReference type="RefSeq" id="XP_030286823.1">
    <property type="nucleotide sequence ID" value="XM_030430963.1"/>
</dbReference>
<dbReference type="PANTHER" id="PTHR24100">
    <property type="entry name" value="BUTYROPHILIN"/>
    <property type="match status" value="1"/>
</dbReference>
<dbReference type="Gene3D" id="2.60.40.10">
    <property type="entry name" value="Immunoglobulins"/>
    <property type="match status" value="1"/>
</dbReference>
<dbReference type="InParanoid" id="A0A671TLU0"/>
<keyword evidence="4 7" id="KW-0472">Membrane</keyword>
<dbReference type="GO" id="GO:0009897">
    <property type="term" value="C:external side of plasma membrane"/>
    <property type="evidence" value="ECO:0007669"/>
    <property type="project" value="TreeGrafter"/>
</dbReference>
<dbReference type="GO" id="GO:0050852">
    <property type="term" value="P:T cell receptor signaling pathway"/>
    <property type="evidence" value="ECO:0007669"/>
    <property type="project" value="TreeGrafter"/>
</dbReference>
<protein>
    <submittedName>
        <fullName evidence="10">Butyrophilin subfamily 3 member A2-like</fullName>
    </submittedName>
</protein>
<comment type="subcellular location">
    <subcellularLocation>
        <location evidence="1">Membrane</location>
    </subcellularLocation>
</comment>
<name>A0A671TLU0_SPAAU</name>
<accession>A0A671TLU0</accession>
<gene>
    <name evidence="10" type="primary">LOC115589803</name>
</gene>
<dbReference type="InterPro" id="IPR036179">
    <property type="entry name" value="Ig-like_dom_sf"/>
</dbReference>
<dbReference type="GeneTree" id="ENSGT00940000179049"/>
<keyword evidence="5" id="KW-0393">Immunoglobulin domain</keyword>
<evidence type="ECO:0000256" key="5">
    <source>
        <dbReference type="ARBA" id="ARBA00023319"/>
    </source>
</evidence>
<dbReference type="InterPro" id="IPR007110">
    <property type="entry name" value="Ig-like_dom"/>
</dbReference>
<organism evidence="10 11">
    <name type="scientific">Sparus aurata</name>
    <name type="common">Gilthead sea bream</name>
    <dbReference type="NCBI Taxonomy" id="8175"/>
    <lineage>
        <taxon>Eukaryota</taxon>
        <taxon>Metazoa</taxon>
        <taxon>Chordata</taxon>
        <taxon>Craniata</taxon>
        <taxon>Vertebrata</taxon>
        <taxon>Euteleostomi</taxon>
        <taxon>Actinopterygii</taxon>
        <taxon>Neopterygii</taxon>
        <taxon>Teleostei</taxon>
        <taxon>Neoteleostei</taxon>
        <taxon>Acanthomorphata</taxon>
        <taxon>Eupercaria</taxon>
        <taxon>Spariformes</taxon>
        <taxon>Sparidae</taxon>
        <taxon>Sparus</taxon>
    </lineage>
</organism>
<evidence type="ECO:0000313" key="10">
    <source>
        <dbReference type="Ensembl" id="ENSSAUP00010002864.1"/>
    </source>
</evidence>
<evidence type="ECO:0000313" key="11">
    <source>
        <dbReference type="Proteomes" id="UP000472265"/>
    </source>
</evidence>
<dbReference type="GO" id="GO:0001817">
    <property type="term" value="P:regulation of cytokine production"/>
    <property type="evidence" value="ECO:0007669"/>
    <property type="project" value="TreeGrafter"/>
</dbReference>
<sequence>MPLLIDRLSLQPSLSVLVSFLFLMHICKASDAISCPVISLLGIDRSGGVNLNCESKGLQAEPWVIWLDGEGNLLPAEDTETDRGSDSLYTVSSRVTVEKRHSNSFTCRVQQNSTNQIREAQIYIADDFFDIQSSSSSTTIGLAAGLVVCILVILILGFFVWKYRTKRSHRDQTIAGENENHSQSNRSEERVVTGEETETQPLRTQENVQMEVLNEEEQQRREAAEKSLKTLKDELEFKKTELRKKESELQQLHEEKEREENLSQKKQLENKNTEIEDKQTEVQQLQEEIQEMENNLQTLIKDLESNNLERSGAAVGQPSSSTVEGNVN</sequence>
<dbReference type="AlphaFoldDB" id="A0A671TLU0"/>
<feature type="compositionally biased region" description="Polar residues" evidence="6">
    <location>
        <begin position="317"/>
        <end position="328"/>
    </location>
</feature>
<keyword evidence="2 7" id="KW-0812">Transmembrane</keyword>
<dbReference type="Ensembl" id="ENSSAUT00010003045.1">
    <property type="protein sequence ID" value="ENSSAUP00010002864.1"/>
    <property type="gene ID" value="ENSSAUG00010001444.1"/>
</dbReference>
<dbReference type="RefSeq" id="XP_030286824.1">
    <property type="nucleotide sequence ID" value="XM_030430964.1"/>
</dbReference>
<feature type="region of interest" description="Disordered" evidence="6">
    <location>
        <begin position="309"/>
        <end position="328"/>
    </location>
</feature>
<evidence type="ECO:0000256" key="6">
    <source>
        <dbReference type="SAM" id="MobiDB-lite"/>
    </source>
</evidence>
<dbReference type="SUPFAM" id="SSF48726">
    <property type="entry name" value="Immunoglobulin"/>
    <property type="match status" value="1"/>
</dbReference>
<evidence type="ECO:0000256" key="8">
    <source>
        <dbReference type="SAM" id="SignalP"/>
    </source>
</evidence>
<dbReference type="InterPro" id="IPR050504">
    <property type="entry name" value="IgSF_BTN/MOG"/>
</dbReference>
<reference evidence="10" key="1">
    <citation type="submission" date="2021-04" db="EMBL/GenBank/DDBJ databases">
        <authorList>
            <consortium name="Wellcome Sanger Institute Data Sharing"/>
        </authorList>
    </citation>
    <scope>NUCLEOTIDE SEQUENCE [LARGE SCALE GENOMIC DNA]</scope>
</reference>
<evidence type="ECO:0000259" key="9">
    <source>
        <dbReference type="PROSITE" id="PS50835"/>
    </source>
</evidence>
<keyword evidence="3 7" id="KW-1133">Transmembrane helix</keyword>
<evidence type="ECO:0000256" key="3">
    <source>
        <dbReference type="ARBA" id="ARBA00022989"/>
    </source>
</evidence>
<keyword evidence="11" id="KW-1185">Reference proteome</keyword>
<evidence type="ECO:0000256" key="7">
    <source>
        <dbReference type="SAM" id="Phobius"/>
    </source>
</evidence>
<keyword evidence="8" id="KW-0732">Signal</keyword>